<name>A0A176RYX9_9GAMM</name>
<evidence type="ECO:0000313" key="1">
    <source>
        <dbReference type="EMBL" id="OAD20899.1"/>
    </source>
</evidence>
<proteinExistence type="predicted"/>
<evidence type="ECO:0000313" key="2">
    <source>
        <dbReference type="Proteomes" id="UP000076962"/>
    </source>
</evidence>
<dbReference type="AlphaFoldDB" id="A0A176RYX9"/>
<reference evidence="1 2" key="1">
    <citation type="submission" date="2016-05" db="EMBL/GenBank/DDBJ databases">
        <title>Single-cell genome of chain-forming Candidatus Thiomargarita nelsonii and comparison to other large sulfur-oxidizing bacteria.</title>
        <authorList>
            <person name="Winkel M."/>
            <person name="Salman V."/>
            <person name="Woyke T."/>
            <person name="Schulz-Vogt H."/>
            <person name="Richter M."/>
            <person name="Flood B."/>
            <person name="Bailey J."/>
            <person name="Amann R."/>
            <person name="Mussmann M."/>
        </authorList>
    </citation>
    <scope>NUCLEOTIDE SEQUENCE [LARGE SCALE GENOMIC DNA]</scope>
    <source>
        <strain evidence="1 2">THI036</strain>
    </source>
</reference>
<protein>
    <submittedName>
        <fullName evidence="1">Uncharacterized protein</fullName>
    </submittedName>
</protein>
<comment type="caution">
    <text evidence="1">The sequence shown here is derived from an EMBL/GenBank/DDBJ whole genome shotgun (WGS) entry which is preliminary data.</text>
</comment>
<dbReference type="EMBL" id="LUTY01002020">
    <property type="protein sequence ID" value="OAD20899.1"/>
    <property type="molecule type" value="Genomic_DNA"/>
</dbReference>
<sequence length="191" mass="21899">MDQHPHLTEWKRISGLSVAEIKNIIKMHQGYLKFLRFLYLKLTSMEPQTNIEVLDQYCEKDQVLVFMRSEGKGCSETDQLVVANLSDNIKNHQLPMGNWDILYRPECLAIKAPRLPKGNGEDVLYKECIDCSGGGVNVGENTQSESRLLYNLFPYTFVVLGDKRTFDNLLASPDRQDVFPCPRLKTQDLML</sequence>
<organism evidence="1 2">
    <name type="scientific">Candidatus Thiomargarita nelsonii</name>
    <dbReference type="NCBI Taxonomy" id="1003181"/>
    <lineage>
        <taxon>Bacteria</taxon>
        <taxon>Pseudomonadati</taxon>
        <taxon>Pseudomonadota</taxon>
        <taxon>Gammaproteobacteria</taxon>
        <taxon>Thiotrichales</taxon>
        <taxon>Thiotrichaceae</taxon>
        <taxon>Thiomargarita</taxon>
    </lineage>
</organism>
<dbReference type="Proteomes" id="UP000076962">
    <property type="component" value="Unassembled WGS sequence"/>
</dbReference>
<gene>
    <name evidence="1" type="ORF">THIOM_003364</name>
</gene>
<keyword evidence="2" id="KW-1185">Reference proteome</keyword>
<accession>A0A176RYX9</accession>